<dbReference type="EMBL" id="UIVT01000004">
    <property type="protein sequence ID" value="SVP94224.1"/>
    <property type="molecule type" value="Genomic_DNA"/>
</dbReference>
<name>A0A3B0N523_THEAN</name>
<dbReference type="EMBL" id="UIVS01000004">
    <property type="protein sequence ID" value="SVP94970.1"/>
    <property type="molecule type" value="Genomic_DNA"/>
</dbReference>
<evidence type="ECO:0000313" key="1">
    <source>
        <dbReference type="EMBL" id="SVP94224.1"/>
    </source>
</evidence>
<protein>
    <submittedName>
        <fullName evidence="2">Uncharacterized protein</fullName>
    </submittedName>
</protein>
<sequence>MCRSQFTKKHVIEFFCNVYVNKCQNE</sequence>
<gene>
    <name evidence="1" type="ORF">TAT_000322600</name>
    <name evidence="2" type="ORF">TAV_000322500</name>
</gene>
<dbReference type="AlphaFoldDB" id="A0A3B0N523"/>
<proteinExistence type="predicted"/>
<reference evidence="2" key="1">
    <citation type="submission" date="2018-07" db="EMBL/GenBank/DDBJ databases">
        <authorList>
            <person name="Quirk P.G."/>
            <person name="Krulwich T.A."/>
        </authorList>
    </citation>
    <scope>NUCLEOTIDE SEQUENCE</scope>
    <source>
        <strain evidence="2">Anand</strain>
    </source>
</reference>
<accession>A0A3B0N523</accession>
<organism evidence="2">
    <name type="scientific">Theileria annulata</name>
    <dbReference type="NCBI Taxonomy" id="5874"/>
    <lineage>
        <taxon>Eukaryota</taxon>
        <taxon>Sar</taxon>
        <taxon>Alveolata</taxon>
        <taxon>Apicomplexa</taxon>
        <taxon>Aconoidasida</taxon>
        <taxon>Piroplasmida</taxon>
        <taxon>Theileriidae</taxon>
        <taxon>Theileria</taxon>
    </lineage>
</organism>
<evidence type="ECO:0000313" key="2">
    <source>
        <dbReference type="EMBL" id="SVP94970.1"/>
    </source>
</evidence>